<dbReference type="Proteomes" id="UP000515511">
    <property type="component" value="Chromosome"/>
</dbReference>
<feature type="signal peptide" evidence="1">
    <location>
        <begin position="1"/>
        <end position="39"/>
    </location>
</feature>
<feature type="chain" id="PRO_5028861798" evidence="1">
    <location>
        <begin position="40"/>
        <end position="266"/>
    </location>
</feature>
<reference evidence="3" key="1">
    <citation type="submission" date="2019-09" db="EMBL/GenBank/DDBJ databases">
        <title>Antimicrobial potential of Antarctic Bacteria.</title>
        <authorList>
            <person name="Benaud N."/>
            <person name="Edwards R.J."/>
            <person name="Ferrari B.C."/>
        </authorList>
    </citation>
    <scope>NUCLEOTIDE SEQUENCE [LARGE SCALE GENOMIC DNA]</scope>
    <source>
        <strain evidence="3">INR9</strain>
    </source>
</reference>
<evidence type="ECO:0000313" key="2">
    <source>
        <dbReference type="EMBL" id="QNE35136.1"/>
    </source>
</evidence>
<name>A0A7G6Y9H1_9MICO</name>
<keyword evidence="1" id="KW-0732">Signal</keyword>
<dbReference type="InterPro" id="IPR006311">
    <property type="entry name" value="TAT_signal"/>
</dbReference>
<accession>A0A7G6Y9H1</accession>
<evidence type="ECO:0000313" key="3">
    <source>
        <dbReference type="Proteomes" id="UP000515511"/>
    </source>
</evidence>
<gene>
    <name evidence="2" type="ORF">F1C12_08310</name>
</gene>
<protein>
    <submittedName>
        <fullName evidence="2">Uncharacterized protein</fullName>
    </submittedName>
</protein>
<dbReference type="AlphaFoldDB" id="A0A7G6Y9H1"/>
<organism evidence="2 3">
    <name type="scientific">Leifsonia shinshuensis</name>
    <dbReference type="NCBI Taxonomy" id="150026"/>
    <lineage>
        <taxon>Bacteria</taxon>
        <taxon>Bacillati</taxon>
        <taxon>Actinomycetota</taxon>
        <taxon>Actinomycetes</taxon>
        <taxon>Micrococcales</taxon>
        <taxon>Microbacteriaceae</taxon>
        <taxon>Leifsonia</taxon>
    </lineage>
</organism>
<dbReference type="PROSITE" id="PS51318">
    <property type="entry name" value="TAT"/>
    <property type="match status" value="1"/>
</dbReference>
<proteinExistence type="predicted"/>
<sequence length="266" mass="28211">MNDTPDSEAPRLVSRRTVAKTAAWAAPAIALAAASPAHATSDGTDPAGYIEFNESSYEFTPGGNRIVSGTIVATNGVPVPADIRLGFDFKIGGAGGFGAVIPVPVVSEGNRFEIALKGASAPGMEDILRVSSLNYPEYTPGETRLTVAGDVAPTGRPRLVFDQPYFDTDVPNEPILLTGTIELPPGMPFPADMTEPGMVAMFSGIEGWDFGQPVVYPDTRTFAVTVQYTKSSPARIGEFMVGYRNPDDGPNWDVAHTYTINAKLPN</sequence>
<dbReference type="RefSeq" id="WP_185278301.1">
    <property type="nucleotide sequence ID" value="NZ_CP043641.1"/>
</dbReference>
<evidence type="ECO:0000256" key="1">
    <source>
        <dbReference type="SAM" id="SignalP"/>
    </source>
</evidence>
<dbReference type="EMBL" id="CP043641">
    <property type="protein sequence ID" value="QNE35136.1"/>
    <property type="molecule type" value="Genomic_DNA"/>
</dbReference>
<dbReference type="KEGG" id="lse:F1C12_08310"/>